<dbReference type="NCBIfam" id="TIGR01379">
    <property type="entry name" value="thiL"/>
    <property type="match status" value="1"/>
</dbReference>
<keyword evidence="5" id="KW-1185">Reference proteome</keyword>
<organism evidence="4 5">
    <name type="scientific">Phormidium tenue FACHB-1050</name>
    <dbReference type="NCBI Taxonomy" id="2692857"/>
    <lineage>
        <taxon>Bacteria</taxon>
        <taxon>Bacillati</taxon>
        <taxon>Cyanobacteriota</taxon>
        <taxon>Cyanophyceae</taxon>
        <taxon>Oscillatoriophycideae</taxon>
        <taxon>Oscillatoriales</taxon>
        <taxon>Oscillatoriaceae</taxon>
        <taxon>Phormidium</taxon>
    </lineage>
</organism>
<feature type="binding site" evidence="1">
    <location>
        <position position="53"/>
    </location>
    <ligand>
        <name>substrate</name>
    </ligand>
</feature>
<keyword evidence="1" id="KW-0547">Nucleotide-binding</keyword>
<feature type="binding site" evidence="1">
    <location>
        <position position="332"/>
    </location>
    <ligand>
        <name>substrate</name>
    </ligand>
</feature>
<keyword evidence="1 4" id="KW-0808">Transferase</keyword>
<protein>
    <recommendedName>
        <fullName evidence="1">Thiamine-monophosphate kinase</fullName>
        <shortName evidence="1">TMP kinase</shortName>
        <shortName evidence="1">Thiamine-phosphate kinase</shortName>
        <ecNumber evidence="1">2.7.4.16</ecNumber>
    </recommendedName>
</protein>
<dbReference type="InterPro" id="IPR006283">
    <property type="entry name" value="ThiL-like"/>
</dbReference>
<keyword evidence="1" id="KW-0067">ATP-binding</keyword>
<comment type="pathway">
    <text evidence="1">Cofactor biosynthesis; thiamine diphosphate biosynthesis; thiamine diphosphate from thiamine phosphate: step 1/1.</text>
</comment>
<dbReference type="RefSeq" id="WP_190579294.1">
    <property type="nucleotide sequence ID" value="NZ_CAWPQU010000020.1"/>
</dbReference>
<reference evidence="4 5" key="1">
    <citation type="journal article" date="2020" name="ISME J.">
        <title>Comparative genomics reveals insights into cyanobacterial evolution and habitat adaptation.</title>
        <authorList>
            <person name="Chen M.Y."/>
            <person name="Teng W.K."/>
            <person name="Zhao L."/>
            <person name="Hu C.X."/>
            <person name="Zhou Y.K."/>
            <person name="Han B.P."/>
            <person name="Song L.R."/>
            <person name="Shu W.S."/>
        </authorList>
    </citation>
    <scope>NUCLEOTIDE SEQUENCE [LARGE SCALE GENOMIC DNA]</scope>
    <source>
        <strain evidence="4 5">FACHB-1050</strain>
    </source>
</reference>
<feature type="domain" description="PurM-like C-terminal" evidence="3">
    <location>
        <begin position="238"/>
        <end position="323"/>
    </location>
</feature>
<sequence>MTATVKSLGEQGLLKIFRQYCSELVGDDAAIMGETFADRQMVVTTDMLVDGVHFSDRTTSPEDVGWRAAAVNLSDLAAMGANPWGLVMSVGLPPDTEIAWIEGVYRGFSKCLRTYGTELVGGDTVRSPVRTLSVTAFGQVPKNQVIQRHTARVGDAIMMTGLHGLSKAGLELLLDEKLKEKLLAPIKIGDRFLAGQELVQAICNYHQCPIPRFDAINLFPEILKQEKYFSDFPVSGMDSSDGLADAIAQICRASNVGAKIYWDALPIPEVVQILAGDRALDWVLYGGEDFELVLCMPLDLAEKFVKLLSSAVIIGEIVEGNQLDGLDMRSAFQHYEP</sequence>
<feature type="binding site" evidence="1">
    <location>
        <position position="75"/>
    </location>
    <ligand>
        <name>Mg(2+)</name>
        <dbReference type="ChEBI" id="CHEBI:18420"/>
        <label>3</label>
    </ligand>
</feature>
<feature type="binding site" evidence="1">
    <location>
        <position position="148"/>
    </location>
    <ligand>
        <name>ATP</name>
        <dbReference type="ChEBI" id="CHEBI:30616"/>
    </ligand>
</feature>
<dbReference type="CDD" id="cd02194">
    <property type="entry name" value="ThiL"/>
    <property type="match status" value="1"/>
</dbReference>
<evidence type="ECO:0000313" key="5">
    <source>
        <dbReference type="Proteomes" id="UP000618445"/>
    </source>
</evidence>
<evidence type="ECO:0000313" key="4">
    <source>
        <dbReference type="EMBL" id="MBD2318354.1"/>
    </source>
</evidence>
<dbReference type="EMBL" id="JACJQY010000027">
    <property type="protein sequence ID" value="MBD2318354.1"/>
    <property type="molecule type" value="Genomic_DNA"/>
</dbReference>
<dbReference type="InterPro" id="IPR036921">
    <property type="entry name" value="PurM-like_N_sf"/>
</dbReference>
<dbReference type="InterPro" id="IPR010918">
    <property type="entry name" value="PurM-like_C_dom"/>
</dbReference>
<evidence type="ECO:0000259" key="3">
    <source>
        <dbReference type="Pfam" id="PF02769"/>
    </source>
</evidence>
<feature type="binding site" evidence="1">
    <location>
        <position position="44"/>
    </location>
    <ligand>
        <name>Mg(2+)</name>
        <dbReference type="ChEBI" id="CHEBI:18420"/>
        <label>4</label>
    </ligand>
</feature>
<dbReference type="SUPFAM" id="SSF55326">
    <property type="entry name" value="PurM N-terminal domain-like"/>
    <property type="match status" value="1"/>
</dbReference>
<feature type="domain" description="PurM-like N-terminal" evidence="2">
    <location>
        <begin position="26"/>
        <end position="140"/>
    </location>
</feature>
<comment type="caution">
    <text evidence="4">The sequence shown here is derived from an EMBL/GenBank/DDBJ whole genome shotgun (WGS) entry which is preliminary data.</text>
</comment>
<feature type="binding site" evidence="1">
    <location>
        <position position="288"/>
    </location>
    <ligand>
        <name>substrate</name>
    </ligand>
</feature>
<name>A0ABR8CCB9_9CYAN</name>
<feature type="binding site" evidence="1">
    <location>
        <position position="46"/>
    </location>
    <ligand>
        <name>Mg(2+)</name>
        <dbReference type="ChEBI" id="CHEBI:18420"/>
        <label>1</label>
    </ligand>
</feature>
<dbReference type="PANTHER" id="PTHR30270">
    <property type="entry name" value="THIAMINE-MONOPHOSPHATE KINASE"/>
    <property type="match status" value="1"/>
</dbReference>
<dbReference type="Pfam" id="PF00586">
    <property type="entry name" value="AIRS"/>
    <property type="match status" value="1"/>
</dbReference>
<feature type="binding site" evidence="1">
    <location>
        <position position="240"/>
    </location>
    <ligand>
        <name>ATP</name>
        <dbReference type="ChEBI" id="CHEBI:30616"/>
    </ligand>
</feature>
<comment type="miscellaneous">
    <text evidence="1">Reaction mechanism of ThiL seems to utilize a direct, inline transfer of the gamma-phosphate of ATP to TMP rather than a phosphorylated enzyme intermediate.</text>
</comment>
<comment type="function">
    <text evidence="1">Catalyzes the ATP-dependent phosphorylation of thiamine-monophosphate (TMP) to form thiamine-pyrophosphate (TPP), the active form of vitamin B1.</text>
</comment>
<feature type="binding site" evidence="1">
    <location>
        <position position="105"/>
    </location>
    <ligand>
        <name>ATP</name>
        <dbReference type="ChEBI" id="CHEBI:30616"/>
    </ligand>
</feature>
<feature type="binding site" evidence="1">
    <location>
        <position position="46"/>
    </location>
    <ligand>
        <name>Mg(2+)</name>
        <dbReference type="ChEBI" id="CHEBI:18420"/>
        <label>2</label>
    </ligand>
</feature>
<gene>
    <name evidence="1 4" type="primary">thiL</name>
    <name evidence="4" type="ORF">H6G05_16050</name>
</gene>
<evidence type="ECO:0000256" key="1">
    <source>
        <dbReference type="HAMAP-Rule" id="MF_02128"/>
    </source>
</evidence>
<feature type="binding site" evidence="1">
    <location>
        <position position="28"/>
    </location>
    <ligand>
        <name>Mg(2+)</name>
        <dbReference type="ChEBI" id="CHEBI:18420"/>
        <label>4</label>
    </ligand>
</feature>
<keyword evidence="1" id="KW-0460">Magnesium</keyword>
<dbReference type="PIRSF" id="PIRSF005303">
    <property type="entry name" value="Thiam_monoph_kin"/>
    <property type="match status" value="1"/>
</dbReference>
<feature type="binding site" evidence="1">
    <location>
        <position position="28"/>
    </location>
    <ligand>
        <name>Mg(2+)</name>
        <dbReference type="ChEBI" id="CHEBI:18420"/>
        <label>3</label>
    </ligand>
</feature>
<feature type="binding site" evidence="1">
    <location>
        <begin position="122"/>
        <end position="123"/>
    </location>
    <ligand>
        <name>ATP</name>
        <dbReference type="ChEBI" id="CHEBI:30616"/>
    </ligand>
</feature>
<proteinExistence type="inferred from homology"/>
<dbReference type="Gene3D" id="3.90.650.10">
    <property type="entry name" value="PurM-like C-terminal domain"/>
    <property type="match status" value="1"/>
</dbReference>
<feature type="binding site" evidence="1">
    <location>
        <position position="238"/>
    </location>
    <ligand>
        <name>Mg(2+)</name>
        <dbReference type="ChEBI" id="CHEBI:18420"/>
        <label>3</label>
    </ligand>
</feature>
<dbReference type="SUPFAM" id="SSF56042">
    <property type="entry name" value="PurM C-terminal domain-like"/>
    <property type="match status" value="1"/>
</dbReference>
<dbReference type="GO" id="GO:0009030">
    <property type="term" value="F:thiamine-phosphate kinase activity"/>
    <property type="evidence" value="ECO:0007669"/>
    <property type="project" value="UniProtKB-EC"/>
</dbReference>
<dbReference type="Pfam" id="PF02769">
    <property type="entry name" value="AIRS_C"/>
    <property type="match status" value="1"/>
</dbReference>
<keyword evidence="1" id="KW-0479">Metal-binding</keyword>
<comment type="catalytic activity">
    <reaction evidence="1">
        <text>thiamine phosphate + ATP = thiamine diphosphate + ADP</text>
        <dbReference type="Rhea" id="RHEA:15913"/>
        <dbReference type="ChEBI" id="CHEBI:30616"/>
        <dbReference type="ChEBI" id="CHEBI:37575"/>
        <dbReference type="ChEBI" id="CHEBI:58937"/>
        <dbReference type="ChEBI" id="CHEBI:456216"/>
        <dbReference type="EC" id="2.7.4.16"/>
    </reaction>
</comment>
<comment type="similarity">
    <text evidence="1">Belongs to the thiamine-monophosphate kinase family.</text>
</comment>
<dbReference type="PANTHER" id="PTHR30270:SF0">
    <property type="entry name" value="THIAMINE-MONOPHOSPHATE KINASE"/>
    <property type="match status" value="1"/>
</dbReference>
<feature type="binding site" evidence="1">
    <location>
        <position position="75"/>
    </location>
    <ligand>
        <name>Mg(2+)</name>
        <dbReference type="ChEBI" id="CHEBI:18420"/>
        <label>4</label>
    </ligand>
</feature>
<feature type="binding site" evidence="1">
    <location>
        <position position="241"/>
    </location>
    <ligand>
        <name>Mg(2+)</name>
        <dbReference type="ChEBI" id="CHEBI:18420"/>
        <label>5</label>
    </ligand>
</feature>
<dbReference type="InterPro" id="IPR016188">
    <property type="entry name" value="PurM-like_N"/>
</dbReference>
<feature type="binding site" evidence="1">
    <location>
        <position position="75"/>
    </location>
    <ligand>
        <name>Mg(2+)</name>
        <dbReference type="ChEBI" id="CHEBI:18420"/>
        <label>2</label>
    </ligand>
</feature>
<evidence type="ECO:0000259" key="2">
    <source>
        <dbReference type="Pfam" id="PF00586"/>
    </source>
</evidence>
<dbReference type="EC" id="2.7.4.16" evidence="1"/>
<dbReference type="HAMAP" id="MF_02128">
    <property type="entry name" value="TMP_kinase"/>
    <property type="match status" value="1"/>
</dbReference>
<dbReference type="InterPro" id="IPR036676">
    <property type="entry name" value="PurM-like_C_sf"/>
</dbReference>
<feature type="binding site" evidence="1">
    <location>
        <position position="45"/>
    </location>
    <ligand>
        <name>Mg(2+)</name>
        <dbReference type="ChEBI" id="CHEBI:18420"/>
        <label>1</label>
    </ligand>
</feature>
<keyword evidence="1 4" id="KW-0418">Kinase</keyword>
<dbReference type="Gene3D" id="3.30.1330.10">
    <property type="entry name" value="PurM-like, N-terminal domain"/>
    <property type="match status" value="1"/>
</dbReference>
<keyword evidence="1" id="KW-0784">Thiamine biosynthesis</keyword>
<feature type="binding site" evidence="1">
    <location>
        <position position="123"/>
    </location>
    <ligand>
        <name>Mg(2+)</name>
        <dbReference type="ChEBI" id="CHEBI:18420"/>
        <label>1</label>
    </ligand>
</feature>
<dbReference type="Proteomes" id="UP000618445">
    <property type="component" value="Unassembled WGS sequence"/>
</dbReference>
<accession>A0ABR8CCB9</accession>